<dbReference type="RefSeq" id="WP_380850336.1">
    <property type="nucleotide sequence ID" value="NZ_JBHSKM010000005.1"/>
</dbReference>
<evidence type="ECO:0000256" key="1">
    <source>
        <dbReference type="SAM" id="MobiDB-lite"/>
    </source>
</evidence>
<name>A0ABW0CGF1_STRCD</name>
<gene>
    <name evidence="2" type="ORF">ACFPQ9_10660</name>
</gene>
<proteinExistence type="predicted"/>
<accession>A0ABW0CGF1</accession>
<evidence type="ECO:0000313" key="2">
    <source>
        <dbReference type="EMBL" id="MFC5214286.1"/>
    </source>
</evidence>
<dbReference type="EMBL" id="JBHSKM010000005">
    <property type="protein sequence ID" value="MFC5214286.1"/>
    <property type="molecule type" value="Genomic_DNA"/>
</dbReference>
<sequence>MAITSFHRSGATTNLTTFPSQLANGSRRDRDSRRRSATECVSGSVADGAHQHADDDAQYLPELVRECERLGFDLQLTNDPAVDVPEIKVINDRRTVIARSDEIGVARDDVRAIGRCIECDSELDDTAVLYFPADALLSFQPCKDMTGADIRMCRPCVEASCLPLTAAQRGPEWMLRYGCTPWCINDHAEPVAAEWHSALPIETELRDAAIDSGGCSANGDTLPWLTAQVVVTNDKPHAYGRRTRVWLGYGVHTGELPPAEAREALEAMRSFVCRLEHVVKQAEEIARDDFDGDPDIARLDLEAEDRRIRAITTARNGAA</sequence>
<organism evidence="2 3">
    <name type="scientific">Streptomyces coerulescens</name>
    <dbReference type="NCBI Taxonomy" id="29304"/>
    <lineage>
        <taxon>Bacteria</taxon>
        <taxon>Bacillati</taxon>
        <taxon>Actinomycetota</taxon>
        <taxon>Actinomycetes</taxon>
        <taxon>Kitasatosporales</taxon>
        <taxon>Streptomycetaceae</taxon>
        <taxon>Streptomyces</taxon>
    </lineage>
</organism>
<reference evidence="3" key="1">
    <citation type="journal article" date="2019" name="Int. J. Syst. Evol. Microbiol.">
        <title>The Global Catalogue of Microorganisms (GCM) 10K type strain sequencing project: providing services to taxonomists for standard genome sequencing and annotation.</title>
        <authorList>
            <consortium name="The Broad Institute Genomics Platform"/>
            <consortium name="The Broad Institute Genome Sequencing Center for Infectious Disease"/>
            <person name="Wu L."/>
            <person name="Ma J."/>
        </authorList>
    </citation>
    <scope>NUCLEOTIDE SEQUENCE [LARGE SCALE GENOMIC DNA]</scope>
    <source>
        <strain evidence="3">KCTC 42586</strain>
    </source>
</reference>
<protein>
    <submittedName>
        <fullName evidence="2">Uncharacterized protein</fullName>
    </submittedName>
</protein>
<dbReference type="Proteomes" id="UP001596263">
    <property type="component" value="Unassembled WGS sequence"/>
</dbReference>
<evidence type="ECO:0000313" key="3">
    <source>
        <dbReference type="Proteomes" id="UP001596263"/>
    </source>
</evidence>
<feature type="compositionally biased region" description="Basic and acidic residues" evidence="1">
    <location>
        <begin position="26"/>
        <end position="37"/>
    </location>
</feature>
<comment type="caution">
    <text evidence="2">The sequence shown here is derived from an EMBL/GenBank/DDBJ whole genome shotgun (WGS) entry which is preliminary data.</text>
</comment>
<keyword evidence="3" id="KW-1185">Reference proteome</keyword>
<feature type="compositionally biased region" description="Polar residues" evidence="1">
    <location>
        <begin position="1"/>
        <end position="24"/>
    </location>
</feature>
<feature type="region of interest" description="Disordered" evidence="1">
    <location>
        <begin position="1"/>
        <end position="47"/>
    </location>
</feature>